<dbReference type="SUPFAM" id="SSF54001">
    <property type="entry name" value="Cysteine proteinases"/>
    <property type="match status" value="1"/>
</dbReference>
<dbReference type="GO" id="GO:0006508">
    <property type="term" value="P:proteolysis"/>
    <property type="evidence" value="ECO:0007669"/>
    <property type="project" value="UniProtKB-KW"/>
</dbReference>
<dbReference type="InterPro" id="IPR038765">
    <property type="entry name" value="Papain-like_cys_pep_sf"/>
</dbReference>
<dbReference type="Proteomes" id="UP001209570">
    <property type="component" value="Unassembled WGS sequence"/>
</dbReference>
<accession>A0AAD5Q5C0</accession>
<name>A0AAD5Q5C0_PYTIN</name>
<evidence type="ECO:0000313" key="6">
    <source>
        <dbReference type="Proteomes" id="UP001209570"/>
    </source>
</evidence>
<dbReference type="InterPro" id="IPR003653">
    <property type="entry name" value="Peptidase_C48_C"/>
</dbReference>
<evidence type="ECO:0000259" key="4">
    <source>
        <dbReference type="Pfam" id="PF02902"/>
    </source>
</evidence>
<protein>
    <recommendedName>
        <fullName evidence="4">Ubiquitin-like protease family profile domain-containing protein</fullName>
    </recommendedName>
</protein>
<dbReference type="EMBL" id="JAKCXM010000832">
    <property type="protein sequence ID" value="KAJ0391801.1"/>
    <property type="molecule type" value="Genomic_DNA"/>
</dbReference>
<dbReference type="GO" id="GO:0008234">
    <property type="term" value="F:cysteine-type peptidase activity"/>
    <property type="evidence" value="ECO:0007669"/>
    <property type="project" value="InterPro"/>
</dbReference>
<gene>
    <name evidence="5" type="ORF">P43SY_000949</name>
</gene>
<proteinExistence type="inferred from homology"/>
<dbReference type="Gene3D" id="3.30.310.130">
    <property type="entry name" value="Ubiquitin-related"/>
    <property type="match status" value="1"/>
</dbReference>
<comment type="similarity">
    <text evidence="1">Belongs to the peptidase C48 family.</text>
</comment>
<dbReference type="InterPro" id="IPR052579">
    <property type="entry name" value="Zinc_finger_SWIM"/>
</dbReference>
<evidence type="ECO:0000256" key="3">
    <source>
        <dbReference type="ARBA" id="ARBA00022801"/>
    </source>
</evidence>
<keyword evidence="6" id="KW-1185">Reference proteome</keyword>
<keyword evidence="3" id="KW-0378">Hydrolase</keyword>
<feature type="domain" description="Ubiquitin-like protease family profile" evidence="4">
    <location>
        <begin position="81"/>
        <end position="138"/>
    </location>
</feature>
<dbReference type="AlphaFoldDB" id="A0AAD5Q5C0"/>
<evidence type="ECO:0000256" key="1">
    <source>
        <dbReference type="ARBA" id="ARBA00005234"/>
    </source>
</evidence>
<keyword evidence="2" id="KW-0645">Protease</keyword>
<dbReference type="PANTHER" id="PTHR31569">
    <property type="entry name" value="SWIM-TYPE DOMAIN-CONTAINING PROTEIN"/>
    <property type="match status" value="1"/>
</dbReference>
<reference evidence="5" key="1">
    <citation type="submission" date="2021-12" db="EMBL/GenBank/DDBJ databases">
        <title>Prjna785345.</title>
        <authorList>
            <person name="Rujirawat T."/>
            <person name="Krajaejun T."/>
        </authorList>
    </citation>
    <scope>NUCLEOTIDE SEQUENCE</scope>
    <source>
        <strain evidence="5">Pi057C3</strain>
    </source>
</reference>
<dbReference type="Pfam" id="PF02902">
    <property type="entry name" value="Peptidase_C48"/>
    <property type="match status" value="1"/>
</dbReference>
<sequence length="328" mass="37019">MIAGSFPNAVIPDLGCADYVISSLYRFQPPRQFNDAILRDVCDRIQQVYPGARHAGMPCAKVKAKHQRVIPTLADRVRALAASDEATTLLLPVNFGNTHWCGMIVDVTKKTIFYYDSLCASQYNAAVNDLAQIIVKDATPGSESDYEKARAFFVSLVPLEDGNSFIEYFTKNWHERREMWAMFERMDVAHLGNHTNNRIESSWSHIKPGLNPSKPIDEAVQELIDCQSDKENELDAKLQDIRRRIHYEYDDDMAQLLKMVSFFAADLVQPEYLAATRGLNEFKTEHMGSGLVAFRGRNSGSIRYTANVEEGVCTCPFYMTQLLPSAVT</sequence>
<dbReference type="PANTHER" id="PTHR31569:SF4">
    <property type="entry name" value="SWIM-TYPE DOMAIN-CONTAINING PROTEIN"/>
    <property type="match status" value="1"/>
</dbReference>
<evidence type="ECO:0000256" key="2">
    <source>
        <dbReference type="ARBA" id="ARBA00022670"/>
    </source>
</evidence>
<evidence type="ECO:0000313" key="5">
    <source>
        <dbReference type="EMBL" id="KAJ0391801.1"/>
    </source>
</evidence>
<organism evidence="5 6">
    <name type="scientific">Pythium insidiosum</name>
    <name type="common">Pythiosis disease agent</name>
    <dbReference type="NCBI Taxonomy" id="114742"/>
    <lineage>
        <taxon>Eukaryota</taxon>
        <taxon>Sar</taxon>
        <taxon>Stramenopiles</taxon>
        <taxon>Oomycota</taxon>
        <taxon>Peronosporomycetes</taxon>
        <taxon>Pythiales</taxon>
        <taxon>Pythiaceae</taxon>
        <taxon>Pythium</taxon>
    </lineage>
</organism>
<comment type="caution">
    <text evidence="5">The sequence shown here is derived from an EMBL/GenBank/DDBJ whole genome shotgun (WGS) entry which is preliminary data.</text>
</comment>